<organism evidence="1 2">
    <name type="scientific">Solanum commersonii</name>
    <name type="common">Commerson's wild potato</name>
    <name type="synonym">Commerson's nightshade</name>
    <dbReference type="NCBI Taxonomy" id="4109"/>
    <lineage>
        <taxon>Eukaryota</taxon>
        <taxon>Viridiplantae</taxon>
        <taxon>Streptophyta</taxon>
        <taxon>Embryophyta</taxon>
        <taxon>Tracheophyta</taxon>
        <taxon>Spermatophyta</taxon>
        <taxon>Magnoliopsida</taxon>
        <taxon>eudicotyledons</taxon>
        <taxon>Gunneridae</taxon>
        <taxon>Pentapetalae</taxon>
        <taxon>asterids</taxon>
        <taxon>lamiids</taxon>
        <taxon>Solanales</taxon>
        <taxon>Solanaceae</taxon>
        <taxon>Solanoideae</taxon>
        <taxon>Solaneae</taxon>
        <taxon>Solanum</taxon>
    </lineage>
</organism>
<dbReference type="AlphaFoldDB" id="A0A9J5Y236"/>
<dbReference type="EMBL" id="JACXVP010000007">
    <property type="protein sequence ID" value="KAG5594277.1"/>
    <property type="molecule type" value="Genomic_DNA"/>
</dbReference>
<gene>
    <name evidence="1" type="ORF">H5410_035509</name>
</gene>
<reference evidence="1 2" key="1">
    <citation type="submission" date="2020-09" db="EMBL/GenBank/DDBJ databases">
        <title>De no assembly of potato wild relative species, Solanum commersonii.</title>
        <authorList>
            <person name="Cho K."/>
        </authorList>
    </citation>
    <scope>NUCLEOTIDE SEQUENCE [LARGE SCALE GENOMIC DNA]</scope>
    <source>
        <strain evidence="1">LZ3.2</strain>
        <tissue evidence="1">Leaf</tissue>
    </source>
</reference>
<sequence length="90" mass="10105">MKVQAQPKCSNALTQGVIPYSHTMVTLTLSKKNTMHAFTYKFARIFQSTFLSALSRSKSPFKNEAFYPNLIWLAGLVGPTRKPQRLAQGL</sequence>
<dbReference type="Proteomes" id="UP000824120">
    <property type="component" value="Chromosome 7"/>
</dbReference>
<proteinExistence type="predicted"/>
<evidence type="ECO:0000313" key="2">
    <source>
        <dbReference type="Proteomes" id="UP000824120"/>
    </source>
</evidence>
<accession>A0A9J5Y236</accession>
<evidence type="ECO:0000313" key="1">
    <source>
        <dbReference type="EMBL" id="KAG5594277.1"/>
    </source>
</evidence>
<comment type="caution">
    <text evidence="1">The sequence shown here is derived from an EMBL/GenBank/DDBJ whole genome shotgun (WGS) entry which is preliminary data.</text>
</comment>
<protein>
    <submittedName>
        <fullName evidence="1">Uncharacterized protein</fullName>
    </submittedName>
</protein>
<keyword evidence="2" id="KW-1185">Reference proteome</keyword>
<name>A0A9J5Y236_SOLCO</name>